<protein>
    <submittedName>
        <fullName evidence="1">Uncharacterized protein</fullName>
    </submittedName>
</protein>
<proteinExistence type="predicted"/>
<evidence type="ECO:0000313" key="1">
    <source>
        <dbReference type="EMBL" id="KAK0625131.1"/>
    </source>
</evidence>
<dbReference type="EMBL" id="JAULSR010000003">
    <property type="protein sequence ID" value="KAK0625131.1"/>
    <property type="molecule type" value="Genomic_DNA"/>
</dbReference>
<evidence type="ECO:0000313" key="2">
    <source>
        <dbReference type="Proteomes" id="UP001174934"/>
    </source>
</evidence>
<accession>A0AA40C4I8</accession>
<dbReference type="AlphaFoldDB" id="A0AA40C4I8"/>
<reference evidence="1" key="1">
    <citation type="submission" date="2023-06" db="EMBL/GenBank/DDBJ databases">
        <title>Genome-scale phylogeny and comparative genomics of the fungal order Sordariales.</title>
        <authorList>
            <consortium name="Lawrence Berkeley National Laboratory"/>
            <person name="Hensen N."/>
            <person name="Bonometti L."/>
            <person name="Westerberg I."/>
            <person name="Brannstrom I.O."/>
            <person name="Guillou S."/>
            <person name="Cros-Aarteil S."/>
            <person name="Calhoun S."/>
            <person name="Haridas S."/>
            <person name="Kuo A."/>
            <person name="Mondo S."/>
            <person name="Pangilinan J."/>
            <person name="Riley R."/>
            <person name="LaButti K."/>
            <person name="Andreopoulos B."/>
            <person name="Lipzen A."/>
            <person name="Chen C."/>
            <person name="Yanf M."/>
            <person name="Daum C."/>
            <person name="Ng V."/>
            <person name="Clum A."/>
            <person name="Steindorff A."/>
            <person name="Ohm R."/>
            <person name="Martin F."/>
            <person name="Silar P."/>
            <person name="Natvig D."/>
            <person name="Lalanne C."/>
            <person name="Gautier V."/>
            <person name="Ament-velasquez S.L."/>
            <person name="Kruys A."/>
            <person name="Hutchinson M.I."/>
            <person name="Powell A.J."/>
            <person name="Barry K."/>
            <person name="Miller A.N."/>
            <person name="Grigoriev I.V."/>
            <person name="Debuchy R."/>
            <person name="Gladieux P."/>
            <person name="Thoren M.H."/>
            <person name="Johannesson H."/>
        </authorList>
    </citation>
    <scope>NUCLEOTIDE SEQUENCE</scope>
    <source>
        <strain evidence="1">SMH3391-2</strain>
    </source>
</reference>
<name>A0AA40C4I8_9PEZI</name>
<organism evidence="1 2">
    <name type="scientific">Bombardia bombarda</name>
    <dbReference type="NCBI Taxonomy" id="252184"/>
    <lineage>
        <taxon>Eukaryota</taxon>
        <taxon>Fungi</taxon>
        <taxon>Dikarya</taxon>
        <taxon>Ascomycota</taxon>
        <taxon>Pezizomycotina</taxon>
        <taxon>Sordariomycetes</taxon>
        <taxon>Sordariomycetidae</taxon>
        <taxon>Sordariales</taxon>
        <taxon>Lasiosphaeriaceae</taxon>
        <taxon>Bombardia</taxon>
    </lineage>
</organism>
<keyword evidence="2" id="KW-1185">Reference proteome</keyword>
<dbReference type="PROSITE" id="PS51257">
    <property type="entry name" value="PROKAR_LIPOPROTEIN"/>
    <property type="match status" value="1"/>
</dbReference>
<comment type="caution">
    <text evidence="1">The sequence shown here is derived from an EMBL/GenBank/DDBJ whole genome shotgun (WGS) entry which is preliminary data.</text>
</comment>
<gene>
    <name evidence="1" type="ORF">B0T17DRAFT_532004</name>
</gene>
<sequence length="99" mass="11452">MFPRNMSRRGSLFSHACVSLLLAGCVVLPLELCVWRVLGFPDWITVLFHEQVADSQAQHMRHQAFRFSFSTAACELHFARRHHYHVGHLIKLYVVTGDF</sequence>
<dbReference type="Proteomes" id="UP001174934">
    <property type="component" value="Unassembled WGS sequence"/>
</dbReference>